<dbReference type="PANTHER" id="PTHR10933:SF9">
    <property type="entry name" value="IMMUNOGLOBULIN-BINDING PROTEIN 1"/>
    <property type="match status" value="1"/>
</dbReference>
<dbReference type="Pfam" id="PF04177">
    <property type="entry name" value="TAP42"/>
    <property type="match status" value="1"/>
</dbReference>
<comment type="caution">
    <text evidence="2">The sequence shown here is derived from an EMBL/GenBank/DDBJ whole genome shotgun (WGS) entry which is preliminary data.</text>
</comment>
<accession>A0A6A0A8M3</accession>
<proteinExistence type="predicted"/>
<sequence length="201" mass="21285">MDTSRLLDVGKCALAAGKVDQALTILTAASGNHNLAAMCYQRSLKAAAGPQQQGCASVDQALTILTAASGNHDLAAMCYQRSFQAAAGPQQQGCASTEAQDANSKRAAKIERFKADKALKAQLAVLEQRRAAGTRGRPDEDGTEQGPTGGADGWDEGEERQLWITQLQLAALQALGQRSLLQEEAKMVPRFGGASHHQQQQ</sequence>
<dbReference type="InterPro" id="IPR038511">
    <property type="entry name" value="TAP42/TAP46-like_sf"/>
</dbReference>
<dbReference type="AlphaFoldDB" id="A0A6A0A8M3"/>
<feature type="region of interest" description="Disordered" evidence="1">
    <location>
        <begin position="129"/>
        <end position="158"/>
    </location>
</feature>
<evidence type="ECO:0000313" key="3">
    <source>
        <dbReference type="Proteomes" id="UP000485058"/>
    </source>
</evidence>
<dbReference type="GO" id="GO:0009966">
    <property type="term" value="P:regulation of signal transduction"/>
    <property type="evidence" value="ECO:0007669"/>
    <property type="project" value="InterPro"/>
</dbReference>
<dbReference type="Gene3D" id="1.25.40.540">
    <property type="entry name" value="TAP42-like family"/>
    <property type="match status" value="1"/>
</dbReference>
<dbReference type="GO" id="GO:0051721">
    <property type="term" value="F:protein phosphatase 2A binding"/>
    <property type="evidence" value="ECO:0007669"/>
    <property type="project" value="TreeGrafter"/>
</dbReference>
<dbReference type="InterPro" id="IPR007304">
    <property type="entry name" value="TAP46-like"/>
</dbReference>
<reference evidence="2 3" key="1">
    <citation type="submission" date="2020-02" db="EMBL/GenBank/DDBJ databases">
        <title>Draft genome sequence of Haematococcus lacustris strain NIES-144.</title>
        <authorList>
            <person name="Morimoto D."/>
            <person name="Nakagawa S."/>
            <person name="Yoshida T."/>
            <person name="Sawayama S."/>
        </authorList>
    </citation>
    <scope>NUCLEOTIDE SEQUENCE [LARGE SCALE GENOMIC DNA]</scope>
    <source>
        <strain evidence="2 3">NIES-144</strain>
    </source>
</reference>
<dbReference type="EMBL" id="BLLF01004115">
    <property type="protein sequence ID" value="GFH28946.1"/>
    <property type="molecule type" value="Genomic_DNA"/>
</dbReference>
<organism evidence="2 3">
    <name type="scientific">Haematococcus lacustris</name>
    <name type="common">Green alga</name>
    <name type="synonym">Haematococcus pluvialis</name>
    <dbReference type="NCBI Taxonomy" id="44745"/>
    <lineage>
        <taxon>Eukaryota</taxon>
        <taxon>Viridiplantae</taxon>
        <taxon>Chlorophyta</taxon>
        <taxon>core chlorophytes</taxon>
        <taxon>Chlorophyceae</taxon>
        <taxon>CS clade</taxon>
        <taxon>Chlamydomonadales</taxon>
        <taxon>Haematococcaceae</taxon>
        <taxon>Haematococcus</taxon>
    </lineage>
</organism>
<dbReference type="GO" id="GO:0035303">
    <property type="term" value="P:regulation of dephosphorylation"/>
    <property type="evidence" value="ECO:0007669"/>
    <property type="project" value="TreeGrafter"/>
</dbReference>
<evidence type="ECO:0000313" key="2">
    <source>
        <dbReference type="EMBL" id="GFH28946.1"/>
    </source>
</evidence>
<dbReference type="GO" id="GO:0005829">
    <property type="term" value="C:cytosol"/>
    <property type="evidence" value="ECO:0007669"/>
    <property type="project" value="TreeGrafter"/>
</dbReference>
<keyword evidence="3" id="KW-1185">Reference proteome</keyword>
<name>A0A6A0A8M3_HAELA</name>
<evidence type="ECO:0000256" key="1">
    <source>
        <dbReference type="SAM" id="MobiDB-lite"/>
    </source>
</evidence>
<protein>
    <submittedName>
        <fullName evidence="2">Pp2a regulatory subunit tap46</fullName>
    </submittedName>
</protein>
<gene>
    <name evidence="2" type="ORF">HaLaN_27521</name>
</gene>
<dbReference type="PANTHER" id="PTHR10933">
    <property type="entry name" value="IMMUNOGLOBULIN-BINDING PROTEIN 1"/>
    <property type="match status" value="1"/>
</dbReference>
<dbReference type="Proteomes" id="UP000485058">
    <property type="component" value="Unassembled WGS sequence"/>
</dbReference>